<accession>A0A9D4H9P4</accession>
<evidence type="ECO:0000256" key="1">
    <source>
        <dbReference type="SAM" id="MobiDB-lite"/>
    </source>
</evidence>
<feature type="region of interest" description="Disordered" evidence="1">
    <location>
        <begin position="67"/>
        <end position="90"/>
    </location>
</feature>
<gene>
    <name evidence="2" type="ORF">DPMN_072617</name>
</gene>
<dbReference type="EMBL" id="JAIWYP010000014">
    <property type="protein sequence ID" value="KAH3712859.1"/>
    <property type="molecule type" value="Genomic_DNA"/>
</dbReference>
<evidence type="ECO:0000313" key="3">
    <source>
        <dbReference type="Proteomes" id="UP000828390"/>
    </source>
</evidence>
<reference evidence="2" key="2">
    <citation type="submission" date="2020-11" db="EMBL/GenBank/DDBJ databases">
        <authorList>
            <person name="McCartney M.A."/>
            <person name="Auch B."/>
            <person name="Kono T."/>
            <person name="Mallez S."/>
            <person name="Becker A."/>
            <person name="Gohl D.M."/>
            <person name="Silverstein K.A.T."/>
            <person name="Koren S."/>
            <person name="Bechman K.B."/>
            <person name="Herman A."/>
            <person name="Abrahante J.E."/>
            <person name="Garbe J."/>
        </authorList>
    </citation>
    <scope>NUCLEOTIDE SEQUENCE</scope>
    <source>
        <strain evidence="2">Duluth1</strain>
        <tissue evidence="2">Whole animal</tissue>
    </source>
</reference>
<evidence type="ECO:0000313" key="2">
    <source>
        <dbReference type="EMBL" id="KAH3712859.1"/>
    </source>
</evidence>
<feature type="region of interest" description="Disordered" evidence="1">
    <location>
        <begin position="1"/>
        <end position="34"/>
    </location>
</feature>
<dbReference type="AlphaFoldDB" id="A0A9D4H9P4"/>
<keyword evidence="3" id="KW-1185">Reference proteome</keyword>
<feature type="compositionally biased region" description="Basic and acidic residues" evidence="1">
    <location>
        <begin position="67"/>
        <end position="80"/>
    </location>
</feature>
<protein>
    <submittedName>
        <fullName evidence="2">Uncharacterized protein</fullName>
    </submittedName>
</protein>
<sequence>MGSIHTRGAFSRSSRKTPSSGYKPWKQTRDWSDNSSAAVWWDSSDDFRLVSESEMFTQRLDIQLLTKFDRQTDRPTDKKTAPPPSSHKSLEQMKTALPPHGSAFQQTGTVFIKLGPDIIPNNVPTKFHHQAVNASNNNKTLAEQYMSPTGSTTYSVRYSVRWRARGMVWVRRIRRDKIRDGGEALSQLPGKKA</sequence>
<dbReference type="Proteomes" id="UP000828390">
    <property type="component" value="Unassembled WGS sequence"/>
</dbReference>
<name>A0A9D4H9P4_DREPO</name>
<comment type="caution">
    <text evidence="2">The sequence shown here is derived from an EMBL/GenBank/DDBJ whole genome shotgun (WGS) entry which is preliminary data.</text>
</comment>
<proteinExistence type="predicted"/>
<reference evidence="2" key="1">
    <citation type="journal article" date="2019" name="bioRxiv">
        <title>The Genome of the Zebra Mussel, Dreissena polymorpha: A Resource for Invasive Species Research.</title>
        <authorList>
            <person name="McCartney M.A."/>
            <person name="Auch B."/>
            <person name="Kono T."/>
            <person name="Mallez S."/>
            <person name="Zhang Y."/>
            <person name="Obille A."/>
            <person name="Becker A."/>
            <person name="Abrahante J.E."/>
            <person name="Garbe J."/>
            <person name="Badalamenti J.P."/>
            <person name="Herman A."/>
            <person name="Mangelson H."/>
            <person name="Liachko I."/>
            <person name="Sullivan S."/>
            <person name="Sone E.D."/>
            <person name="Koren S."/>
            <person name="Silverstein K.A.T."/>
            <person name="Beckman K.B."/>
            <person name="Gohl D.M."/>
        </authorList>
    </citation>
    <scope>NUCLEOTIDE SEQUENCE</scope>
    <source>
        <strain evidence="2">Duluth1</strain>
        <tissue evidence="2">Whole animal</tissue>
    </source>
</reference>
<organism evidence="2 3">
    <name type="scientific">Dreissena polymorpha</name>
    <name type="common">Zebra mussel</name>
    <name type="synonym">Mytilus polymorpha</name>
    <dbReference type="NCBI Taxonomy" id="45954"/>
    <lineage>
        <taxon>Eukaryota</taxon>
        <taxon>Metazoa</taxon>
        <taxon>Spiralia</taxon>
        <taxon>Lophotrochozoa</taxon>
        <taxon>Mollusca</taxon>
        <taxon>Bivalvia</taxon>
        <taxon>Autobranchia</taxon>
        <taxon>Heteroconchia</taxon>
        <taxon>Euheterodonta</taxon>
        <taxon>Imparidentia</taxon>
        <taxon>Neoheterodontei</taxon>
        <taxon>Myida</taxon>
        <taxon>Dreissenoidea</taxon>
        <taxon>Dreissenidae</taxon>
        <taxon>Dreissena</taxon>
    </lineage>
</organism>